<evidence type="ECO:0000313" key="2">
    <source>
        <dbReference type="EMBL" id="SNV06669.1"/>
    </source>
</evidence>
<evidence type="ECO:0000313" key="3">
    <source>
        <dbReference type="Proteomes" id="UP000065822"/>
    </source>
</evidence>
<name>A0AAX2GY15_9FLAO</name>
<dbReference type="KEGG" id="chg:AXF12_04740"/>
<dbReference type="EMBL" id="LT906449">
    <property type="protein sequence ID" value="SNV06669.1"/>
    <property type="molecule type" value="Genomic_DNA"/>
</dbReference>
<evidence type="ECO:0000313" key="4">
    <source>
        <dbReference type="Proteomes" id="UP000215539"/>
    </source>
</evidence>
<accession>A0AAX2GY15</accession>
<sequence length="124" mass="14683">MQGQEKEDVREVRLEFYGGKVLFSPAYWIDKQWAGFEKYAPYPRKLKSSKRKPTKDWVKVMKALDLKKFKTIKEGESVQASCGTDAVIVVITDKQQYRKQNAHDNTLWKNLYDILHNQWKEDNL</sequence>
<organism evidence="2 4">
    <name type="scientific">Capnocytophaga haemolytica</name>
    <dbReference type="NCBI Taxonomy" id="45243"/>
    <lineage>
        <taxon>Bacteria</taxon>
        <taxon>Pseudomonadati</taxon>
        <taxon>Bacteroidota</taxon>
        <taxon>Flavobacteriia</taxon>
        <taxon>Flavobacteriales</taxon>
        <taxon>Flavobacteriaceae</taxon>
        <taxon>Capnocytophaga</taxon>
    </lineage>
</organism>
<keyword evidence="3" id="KW-1185">Reference proteome</keyword>
<reference evidence="1 3" key="1">
    <citation type="submission" date="2016-02" db="EMBL/GenBank/DDBJ databases">
        <authorList>
            <person name="Holder M.E."/>
            <person name="Ajami N.J."/>
            <person name="Petrosino J.F."/>
        </authorList>
    </citation>
    <scope>NUCLEOTIDE SEQUENCE [LARGE SCALE GENOMIC DNA]</scope>
    <source>
        <strain evidence="1 3">CCUG 32990</strain>
    </source>
</reference>
<protein>
    <submittedName>
        <fullName evidence="2">Uncharacterized protein</fullName>
    </submittedName>
</protein>
<dbReference type="AlphaFoldDB" id="A0AAX2GY15"/>
<gene>
    <name evidence="1" type="ORF">AXF12_04740</name>
    <name evidence="2" type="ORF">SAMEA44541418_00783</name>
</gene>
<dbReference type="Proteomes" id="UP000215539">
    <property type="component" value="Chromosome 1"/>
</dbReference>
<dbReference type="EMBL" id="CP014227">
    <property type="protein sequence ID" value="AMD84883.1"/>
    <property type="molecule type" value="Genomic_DNA"/>
</dbReference>
<proteinExistence type="predicted"/>
<evidence type="ECO:0000313" key="1">
    <source>
        <dbReference type="EMBL" id="AMD84883.1"/>
    </source>
</evidence>
<dbReference type="RefSeq" id="WP_066428774.1">
    <property type="nucleotide sequence ID" value="NZ_CP014227.1"/>
</dbReference>
<dbReference type="Proteomes" id="UP000065822">
    <property type="component" value="Chromosome"/>
</dbReference>
<reference evidence="2 4" key="2">
    <citation type="submission" date="2017-06" db="EMBL/GenBank/DDBJ databases">
        <authorList>
            <consortium name="Pathogen Informatics"/>
        </authorList>
    </citation>
    <scope>NUCLEOTIDE SEQUENCE [LARGE SCALE GENOMIC DNA]</scope>
    <source>
        <strain evidence="2 4">NCTC12947</strain>
    </source>
</reference>